<sequence length="153" mass="17702">MSERKYFNLMSERFIPFSIDRPPSPNPLNSSSNHKYHGKSQRLILNGLSNLRTTNNSRRRSPEKKILTPEILSSSTLSSPWKGIPRTRSKERNGQKFSFSRAISTIDDLMSSYSNLKQLNDEQSEQSRKSTTESNKDFNIMKLEEDIMQNNID</sequence>
<accession>A0AC34RLY8</accession>
<organism evidence="1 2">
    <name type="scientific">Panagrolaimus sp. JU765</name>
    <dbReference type="NCBI Taxonomy" id="591449"/>
    <lineage>
        <taxon>Eukaryota</taxon>
        <taxon>Metazoa</taxon>
        <taxon>Ecdysozoa</taxon>
        <taxon>Nematoda</taxon>
        <taxon>Chromadorea</taxon>
        <taxon>Rhabditida</taxon>
        <taxon>Tylenchina</taxon>
        <taxon>Panagrolaimomorpha</taxon>
        <taxon>Panagrolaimoidea</taxon>
        <taxon>Panagrolaimidae</taxon>
        <taxon>Panagrolaimus</taxon>
    </lineage>
</organism>
<evidence type="ECO:0000313" key="2">
    <source>
        <dbReference type="WBParaSite" id="JU765_v2.g824.t1"/>
    </source>
</evidence>
<reference evidence="2" key="1">
    <citation type="submission" date="2022-11" db="UniProtKB">
        <authorList>
            <consortium name="WormBaseParasite"/>
        </authorList>
    </citation>
    <scope>IDENTIFICATION</scope>
</reference>
<proteinExistence type="predicted"/>
<name>A0AC34RLY8_9BILA</name>
<dbReference type="Proteomes" id="UP000887576">
    <property type="component" value="Unplaced"/>
</dbReference>
<evidence type="ECO:0000313" key="1">
    <source>
        <dbReference type="Proteomes" id="UP000887576"/>
    </source>
</evidence>
<protein>
    <submittedName>
        <fullName evidence="2">Uncharacterized protein</fullName>
    </submittedName>
</protein>
<dbReference type="WBParaSite" id="JU765_v2.g824.t1">
    <property type="protein sequence ID" value="JU765_v2.g824.t1"/>
    <property type="gene ID" value="JU765_v2.g824"/>
</dbReference>